<feature type="transmembrane region" description="Helical" evidence="1">
    <location>
        <begin position="18"/>
        <end position="47"/>
    </location>
</feature>
<evidence type="ECO:0000313" key="2">
    <source>
        <dbReference type="EMBL" id="MFD2487106.1"/>
    </source>
</evidence>
<keyword evidence="1" id="KW-0472">Membrane</keyword>
<protein>
    <recommendedName>
        <fullName evidence="4">DUF3558 domain-containing protein</fullName>
    </recommendedName>
</protein>
<name>A0ABW5IDU3_9PSEU</name>
<sequence length="215" mass="23104">MTAAPPLPPRPKRKKSHLALWTGIGVATALTALLVTWATVGTGALLWGAAHDKAPDPTPDKYHETNFATCAGFAARAPEIPQAAFEIVRSWQPEISKDGSVLCSFTPAAQRLPELRLAANWYAKTDRQSGRESAQLNFTGSSALSKDDSPVGLPFGEKAHWLPGMNPRDCELIVLDHNATFQVGYTPASPNGGSESCRGELRKLAEALYTTAQPR</sequence>
<evidence type="ECO:0000313" key="3">
    <source>
        <dbReference type="Proteomes" id="UP001597542"/>
    </source>
</evidence>
<keyword evidence="3" id="KW-1185">Reference proteome</keyword>
<reference evidence="3" key="1">
    <citation type="journal article" date="2019" name="Int. J. Syst. Evol. Microbiol.">
        <title>The Global Catalogue of Microorganisms (GCM) 10K type strain sequencing project: providing services to taxonomists for standard genome sequencing and annotation.</title>
        <authorList>
            <consortium name="The Broad Institute Genomics Platform"/>
            <consortium name="The Broad Institute Genome Sequencing Center for Infectious Disease"/>
            <person name="Wu L."/>
            <person name="Ma J."/>
        </authorList>
    </citation>
    <scope>NUCLEOTIDE SEQUENCE [LARGE SCALE GENOMIC DNA]</scope>
    <source>
        <strain evidence="3">CGMCC 4.7638</strain>
    </source>
</reference>
<dbReference type="Proteomes" id="UP001597542">
    <property type="component" value="Unassembled WGS sequence"/>
</dbReference>
<keyword evidence="1" id="KW-0812">Transmembrane</keyword>
<gene>
    <name evidence="2" type="ORF">ACFSUT_43005</name>
</gene>
<evidence type="ECO:0000256" key="1">
    <source>
        <dbReference type="SAM" id="Phobius"/>
    </source>
</evidence>
<keyword evidence="1" id="KW-1133">Transmembrane helix</keyword>
<organism evidence="2 3">
    <name type="scientific">Amycolatopsis albidoflavus</name>
    <dbReference type="NCBI Taxonomy" id="102226"/>
    <lineage>
        <taxon>Bacteria</taxon>
        <taxon>Bacillati</taxon>
        <taxon>Actinomycetota</taxon>
        <taxon>Actinomycetes</taxon>
        <taxon>Pseudonocardiales</taxon>
        <taxon>Pseudonocardiaceae</taxon>
        <taxon>Amycolatopsis</taxon>
    </lineage>
</organism>
<comment type="caution">
    <text evidence="2">The sequence shown here is derived from an EMBL/GenBank/DDBJ whole genome shotgun (WGS) entry which is preliminary data.</text>
</comment>
<dbReference type="EMBL" id="JBHUKQ010000025">
    <property type="protein sequence ID" value="MFD2487106.1"/>
    <property type="molecule type" value="Genomic_DNA"/>
</dbReference>
<proteinExistence type="predicted"/>
<accession>A0ABW5IDU3</accession>
<dbReference type="RefSeq" id="WP_344269125.1">
    <property type="nucleotide sequence ID" value="NZ_BAAAHV010000006.1"/>
</dbReference>
<evidence type="ECO:0008006" key="4">
    <source>
        <dbReference type="Google" id="ProtNLM"/>
    </source>
</evidence>